<evidence type="ECO:0000313" key="5">
    <source>
        <dbReference type="EMBL" id="HHL42215.1"/>
    </source>
</evidence>
<dbReference type="InterPro" id="IPR011663">
    <property type="entry name" value="UTRA"/>
</dbReference>
<evidence type="ECO:0000256" key="2">
    <source>
        <dbReference type="ARBA" id="ARBA00023125"/>
    </source>
</evidence>
<dbReference type="Pfam" id="PF00392">
    <property type="entry name" value="GntR"/>
    <property type="match status" value="1"/>
</dbReference>
<dbReference type="PRINTS" id="PR00035">
    <property type="entry name" value="HTHGNTR"/>
</dbReference>
<dbReference type="CDD" id="cd07377">
    <property type="entry name" value="WHTH_GntR"/>
    <property type="match status" value="1"/>
</dbReference>
<dbReference type="GO" id="GO:0045892">
    <property type="term" value="P:negative regulation of DNA-templated transcription"/>
    <property type="evidence" value="ECO:0007669"/>
    <property type="project" value="TreeGrafter"/>
</dbReference>
<dbReference type="SUPFAM" id="SSF64288">
    <property type="entry name" value="Chorismate lyase-like"/>
    <property type="match status" value="1"/>
</dbReference>
<dbReference type="SMART" id="SM00866">
    <property type="entry name" value="UTRA"/>
    <property type="match status" value="1"/>
</dbReference>
<sequence length="250" mass="27680">MTVIKPLPLATQNELPQYILISQKIKTYIAKNQIEASEALPSERDLCALMGTSRVTLRRALDVLVQENIVQRKHGAGTFVLPKRAHLGSSLKGFTGNAHKHGQNPQAIWIMKAYGTPTLEEAQILKIPLSAQVVRLGRVRLSDAEPLAIEQAVVPAKLLPDITQISQSLYEALDRLGNRPVKGTQRVRASRANPTEAGLLSIQENSEVLRIERQTQLADGTPVELTRSTYRGDKYDIVMNLEHNFLKPVG</sequence>
<evidence type="ECO:0000259" key="4">
    <source>
        <dbReference type="PROSITE" id="PS50949"/>
    </source>
</evidence>
<dbReference type="GO" id="GO:0003700">
    <property type="term" value="F:DNA-binding transcription factor activity"/>
    <property type="evidence" value="ECO:0007669"/>
    <property type="project" value="InterPro"/>
</dbReference>
<dbReference type="SUPFAM" id="SSF46785">
    <property type="entry name" value="Winged helix' DNA-binding domain"/>
    <property type="match status" value="1"/>
</dbReference>
<dbReference type="PROSITE" id="PS50949">
    <property type="entry name" value="HTH_GNTR"/>
    <property type="match status" value="1"/>
</dbReference>
<keyword evidence="3" id="KW-0804">Transcription</keyword>
<dbReference type="EMBL" id="DRMJ01000057">
    <property type="protein sequence ID" value="HHL42215.1"/>
    <property type="molecule type" value="Genomic_DNA"/>
</dbReference>
<dbReference type="PANTHER" id="PTHR44846:SF1">
    <property type="entry name" value="MANNOSYL-D-GLYCERATE TRANSPORT_METABOLISM SYSTEM REPRESSOR MNGR-RELATED"/>
    <property type="match status" value="1"/>
</dbReference>
<name>A0A7C5M234_9PROT</name>
<evidence type="ECO:0000256" key="1">
    <source>
        <dbReference type="ARBA" id="ARBA00023015"/>
    </source>
</evidence>
<evidence type="ECO:0000256" key="3">
    <source>
        <dbReference type="ARBA" id="ARBA00023163"/>
    </source>
</evidence>
<organism evidence="5">
    <name type="scientific">Hellea balneolensis</name>
    <dbReference type="NCBI Taxonomy" id="287478"/>
    <lineage>
        <taxon>Bacteria</taxon>
        <taxon>Pseudomonadati</taxon>
        <taxon>Pseudomonadota</taxon>
        <taxon>Alphaproteobacteria</taxon>
        <taxon>Maricaulales</taxon>
        <taxon>Robiginitomaculaceae</taxon>
        <taxon>Hellea</taxon>
    </lineage>
</organism>
<dbReference type="Gene3D" id="1.10.10.10">
    <property type="entry name" value="Winged helix-like DNA-binding domain superfamily/Winged helix DNA-binding domain"/>
    <property type="match status" value="1"/>
</dbReference>
<dbReference type="Proteomes" id="UP000885830">
    <property type="component" value="Unassembled WGS sequence"/>
</dbReference>
<dbReference type="InterPro" id="IPR050679">
    <property type="entry name" value="Bact_HTH_transcr_reg"/>
</dbReference>
<keyword evidence="1" id="KW-0805">Transcription regulation</keyword>
<dbReference type="InterPro" id="IPR000524">
    <property type="entry name" value="Tscrpt_reg_HTH_GntR"/>
</dbReference>
<feature type="domain" description="HTH gntR-type" evidence="4">
    <location>
        <begin position="15"/>
        <end position="83"/>
    </location>
</feature>
<dbReference type="Pfam" id="PF07702">
    <property type="entry name" value="UTRA"/>
    <property type="match status" value="1"/>
</dbReference>
<dbReference type="InterPro" id="IPR036388">
    <property type="entry name" value="WH-like_DNA-bd_sf"/>
</dbReference>
<dbReference type="GO" id="GO:0003677">
    <property type="term" value="F:DNA binding"/>
    <property type="evidence" value="ECO:0007669"/>
    <property type="project" value="UniProtKB-KW"/>
</dbReference>
<dbReference type="InterPro" id="IPR028978">
    <property type="entry name" value="Chorismate_lyase_/UTRA_dom_sf"/>
</dbReference>
<dbReference type="AlphaFoldDB" id="A0A7C5M234"/>
<protein>
    <submittedName>
        <fullName evidence="5">GntR family transcriptional regulator</fullName>
    </submittedName>
</protein>
<dbReference type="Gene3D" id="3.40.1410.10">
    <property type="entry name" value="Chorismate lyase-like"/>
    <property type="match status" value="1"/>
</dbReference>
<dbReference type="SMART" id="SM00345">
    <property type="entry name" value="HTH_GNTR"/>
    <property type="match status" value="1"/>
</dbReference>
<reference evidence="5" key="1">
    <citation type="journal article" date="2020" name="mSystems">
        <title>Genome- and Community-Level Interaction Insights into Carbon Utilization and Element Cycling Functions of Hydrothermarchaeota in Hydrothermal Sediment.</title>
        <authorList>
            <person name="Zhou Z."/>
            <person name="Liu Y."/>
            <person name="Xu W."/>
            <person name="Pan J."/>
            <person name="Luo Z.H."/>
            <person name="Li M."/>
        </authorList>
    </citation>
    <scope>NUCLEOTIDE SEQUENCE [LARGE SCALE GENOMIC DNA]</scope>
    <source>
        <strain evidence="5">HyVt-485</strain>
    </source>
</reference>
<dbReference type="InterPro" id="IPR036390">
    <property type="entry name" value="WH_DNA-bd_sf"/>
</dbReference>
<comment type="caution">
    <text evidence="5">The sequence shown here is derived from an EMBL/GenBank/DDBJ whole genome shotgun (WGS) entry which is preliminary data.</text>
</comment>
<proteinExistence type="predicted"/>
<gene>
    <name evidence="5" type="ORF">ENJ42_01230</name>
</gene>
<accession>A0A7C5M234</accession>
<keyword evidence="2" id="KW-0238">DNA-binding</keyword>
<dbReference type="PANTHER" id="PTHR44846">
    <property type="entry name" value="MANNOSYL-D-GLYCERATE TRANSPORT/METABOLISM SYSTEM REPRESSOR MNGR-RELATED"/>
    <property type="match status" value="1"/>
</dbReference>